<reference evidence="2 3" key="1">
    <citation type="submission" date="2014-03" db="EMBL/GenBank/DDBJ databases">
        <title>Draft genome of the hookworm Oesophagostomum dentatum.</title>
        <authorList>
            <person name="Mitreva M."/>
        </authorList>
    </citation>
    <scope>NUCLEOTIDE SEQUENCE [LARGE SCALE GENOMIC DNA]</scope>
    <source>
        <strain evidence="2 3">OD-Hann</strain>
    </source>
</reference>
<sequence length="382" mass="43005">MDVPILMEEARTLDLNGIVNNAANKTTSTHESSTSQSVRQTKSAETVIKDEALFESRDSKDSTLSITSASLLDAHKDSGDEIFNDSAQECEASGELYNSSARNVRMTFANRHLMLHKRDIEAACQAESCLSAEGSQADGIHALKLICSNSRPSATAEVIGEGDANESQFLQDHDDDEGGLDIEPGSSHMFTDLGFDESDLLYGNKLLDFHESMIEQGASSLVREIEAKHKKRLHSRPRPSTSKEHTPHSTDHGSTQQGECRVEKKFLCKYPRCDVKVSWRPRYGKNRLVDHVRIHWGKKVKKCPSCDYVATHQRKILYHHKMFHRDVTFTGVVSLETKEDMEELLRLWKQCFPDAVLDEFCDSNVARIQRARPALPVHHQES</sequence>
<evidence type="ECO:0000313" key="2">
    <source>
        <dbReference type="EMBL" id="KHJ95537.1"/>
    </source>
</evidence>
<dbReference type="OrthoDB" id="5865697at2759"/>
<name>A0A0B1TI94_OESDE</name>
<accession>A0A0B1TI94</accession>
<dbReference type="InterPro" id="IPR053360">
    <property type="entry name" value="Zinc_finger_domain"/>
</dbReference>
<dbReference type="Proteomes" id="UP000053660">
    <property type="component" value="Unassembled WGS sequence"/>
</dbReference>
<dbReference type="PANTHER" id="PTHR36945">
    <property type="entry name" value="HIGH INCIDENCE OF MALES (INCREASED X CHROMOSOME LOSS)-RELATED-RELATED"/>
    <property type="match status" value="1"/>
</dbReference>
<gene>
    <name evidence="2" type="ORF">OESDEN_04516</name>
</gene>
<protein>
    <recommendedName>
        <fullName evidence="4">C2H2-type domain-containing protein</fullName>
    </recommendedName>
</protein>
<feature type="compositionally biased region" description="Low complexity" evidence="1">
    <location>
        <begin position="26"/>
        <end position="37"/>
    </location>
</feature>
<evidence type="ECO:0000313" key="3">
    <source>
        <dbReference type="Proteomes" id="UP000053660"/>
    </source>
</evidence>
<feature type="compositionally biased region" description="Basic residues" evidence="1">
    <location>
        <begin position="228"/>
        <end position="237"/>
    </location>
</feature>
<evidence type="ECO:0008006" key="4">
    <source>
        <dbReference type="Google" id="ProtNLM"/>
    </source>
</evidence>
<feature type="region of interest" description="Disordered" evidence="1">
    <location>
        <begin position="24"/>
        <end position="44"/>
    </location>
</feature>
<keyword evidence="3" id="KW-1185">Reference proteome</keyword>
<proteinExistence type="predicted"/>
<dbReference type="AlphaFoldDB" id="A0A0B1TI94"/>
<dbReference type="EMBL" id="KN549935">
    <property type="protein sequence ID" value="KHJ95537.1"/>
    <property type="molecule type" value="Genomic_DNA"/>
</dbReference>
<dbReference type="PANTHER" id="PTHR36945:SF1">
    <property type="entry name" value="ZINC FINGER PROTEIN C02F5.12-RELATED"/>
    <property type="match status" value="1"/>
</dbReference>
<feature type="compositionally biased region" description="Basic and acidic residues" evidence="1">
    <location>
        <begin position="241"/>
        <end position="251"/>
    </location>
</feature>
<organism evidence="2 3">
    <name type="scientific">Oesophagostomum dentatum</name>
    <name type="common">Nodular worm</name>
    <dbReference type="NCBI Taxonomy" id="61180"/>
    <lineage>
        <taxon>Eukaryota</taxon>
        <taxon>Metazoa</taxon>
        <taxon>Ecdysozoa</taxon>
        <taxon>Nematoda</taxon>
        <taxon>Chromadorea</taxon>
        <taxon>Rhabditida</taxon>
        <taxon>Rhabditina</taxon>
        <taxon>Rhabditomorpha</taxon>
        <taxon>Strongyloidea</taxon>
        <taxon>Strongylidae</taxon>
        <taxon>Oesophagostomum</taxon>
    </lineage>
</organism>
<feature type="region of interest" description="Disordered" evidence="1">
    <location>
        <begin position="228"/>
        <end position="258"/>
    </location>
</feature>
<evidence type="ECO:0000256" key="1">
    <source>
        <dbReference type="SAM" id="MobiDB-lite"/>
    </source>
</evidence>